<evidence type="ECO:0000256" key="1">
    <source>
        <dbReference type="ARBA" id="ARBA00023012"/>
    </source>
</evidence>
<sequence>MLVIDTALLEELRDVMDDEFVELVDAFESDTRHRFGLLEQAIAAEDSESLRTTAHSMKGGAMGMGAVGLSRRFRGLELRGRESSFRDIDVELENAKRSFDETLGQLRDWMRRH</sequence>
<dbReference type="SUPFAM" id="SSF47226">
    <property type="entry name" value="Histidine-containing phosphotransfer domain, HPT domain"/>
    <property type="match status" value="1"/>
</dbReference>
<name>A0A7T4QXZ4_9GAMM</name>
<protein>
    <submittedName>
        <fullName evidence="4">Hpt domain-containing protein</fullName>
    </submittedName>
</protein>
<dbReference type="AlphaFoldDB" id="A0A7T4QXZ4"/>
<dbReference type="KEGG" id="snan:I6N98_10375"/>
<organism evidence="4 5">
    <name type="scientific">Spongiibacter nanhainus</name>
    <dbReference type="NCBI Taxonomy" id="2794344"/>
    <lineage>
        <taxon>Bacteria</taxon>
        <taxon>Pseudomonadati</taxon>
        <taxon>Pseudomonadota</taxon>
        <taxon>Gammaproteobacteria</taxon>
        <taxon>Cellvibrionales</taxon>
        <taxon>Spongiibacteraceae</taxon>
        <taxon>Spongiibacter</taxon>
    </lineage>
</organism>
<dbReference type="InterPro" id="IPR036641">
    <property type="entry name" value="HPT_dom_sf"/>
</dbReference>
<dbReference type="PROSITE" id="PS50894">
    <property type="entry name" value="HPT"/>
    <property type="match status" value="1"/>
</dbReference>
<evidence type="ECO:0000259" key="3">
    <source>
        <dbReference type="PROSITE" id="PS50894"/>
    </source>
</evidence>
<gene>
    <name evidence="4" type="ORF">I6N98_10375</name>
</gene>
<dbReference type="RefSeq" id="WP_198568298.1">
    <property type="nucleotide sequence ID" value="NZ_CP066167.1"/>
</dbReference>
<proteinExistence type="predicted"/>
<evidence type="ECO:0000256" key="2">
    <source>
        <dbReference type="PROSITE-ProRule" id="PRU00110"/>
    </source>
</evidence>
<dbReference type="GO" id="GO:0000160">
    <property type="term" value="P:phosphorelay signal transduction system"/>
    <property type="evidence" value="ECO:0007669"/>
    <property type="project" value="UniProtKB-KW"/>
</dbReference>
<dbReference type="EMBL" id="CP066167">
    <property type="protein sequence ID" value="QQD16796.1"/>
    <property type="molecule type" value="Genomic_DNA"/>
</dbReference>
<dbReference type="InterPro" id="IPR008207">
    <property type="entry name" value="Sig_transdc_His_kin_Hpt_dom"/>
</dbReference>
<keyword evidence="1" id="KW-0902">Two-component regulatory system</keyword>
<reference evidence="4 5" key="1">
    <citation type="submission" date="2020-12" db="EMBL/GenBank/DDBJ databases">
        <authorList>
            <person name="Shan Y."/>
        </authorList>
    </citation>
    <scope>NUCLEOTIDE SEQUENCE [LARGE SCALE GENOMIC DNA]</scope>
    <source>
        <strain evidence="5">csc3.9</strain>
    </source>
</reference>
<accession>A0A7T4QXZ4</accession>
<evidence type="ECO:0000313" key="4">
    <source>
        <dbReference type="EMBL" id="QQD16796.1"/>
    </source>
</evidence>
<dbReference type="GO" id="GO:0004672">
    <property type="term" value="F:protein kinase activity"/>
    <property type="evidence" value="ECO:0007669"/>
    <property type="project" value="UniProtKB-ARBA"/>
</dbReference>
<keyword evidence="2" id="KW-0597">Phosphoprotein</keyword>
<dbReference type="Proteomes" id="UP000596063">
    <property type="component" value="Chromosome"/>
</dbReference>
<feature type="modified residue" description="Phosphohistidine" evidence="2">
    <location>
        <position position="55"/>
    </location>
</feature>
<dbReference type="Gene3D" id="1.20.120.160">
    <property type="entry name" value="HPT domain"/>
    <property type="match status" value="1"/>
</dbReference>
<keyword evidence="5" id="KW-1185">Reference proteome</keyword>
<feature type="domain" description="HPt" evidence="3">
    <location>
        <begin position="16"/>
        <end position="113"/>
    </location>
</feature>
<dbReference type="Pfam" id="PF01627">
    <property type="entry name" value="Hpt"/>
    <property type="match status" value="1"/>
</dbReference>
<evidence type="ECO:0000313" key="5">
    <source>
        <dbReference type="Proteomes" id="UP000596063"/>
    </source>
</evidence>